<accession>A0A820S0F0</accession>
<proteinExistence type="predicted"/>
<feature type="non-terminal residue" evidence="2">
    <location>
        <position position="112"/>
    </location>
</feature>
<reference evidence="2" key="1">
    <citation type="submission" date="2021-02" db="EMBL/GenBank/DDBJ databases">
        <authorList>
            <person name="Nowell W R."/>
        </authorList>
    </citation>
    <scope>NUCLEOTIDE SEQUENCE</scope>
</reference>
<feature type="coiled-coil region" evidence="1">
    <location>
        <begin position="31"/>
        <end position="107"/>
    </location>
</feature>
<dbReference type="Proteomes" id="UP000663868">
    <property type="component" value="Unassembled WGS sequence"/>
</dbReference>
<keyword evidence="1" id="KW-0175">Coiled coil</keyword>
<sequence>VDKKSLELRTCQERLSIEHNKNEQEQQQLHIKQNTLKIDQFEKSINELNSRNNLLERKLIETMSLIDQRNKILIDNEEKLEKIQNDLLEKQKEIIDGQSQIEQLKQNLINKT</sequence>
<evidence type="ECO:0000313" key="2">
    <source>
        <dbReference type="EMBL" id="CAF4450600.1"/>
    </source>
</evidence>
<name>A0A820S0F0_9BILA</name>
<evidence type="ECO:0000256" key="1">
    <source>
        <dbReference type="SAM" id="Coils"/>
    </source>
</evidence>
<gene>
    <name evidence="2" type="ORF">KXQ929_LOCUS53927</name>
</gene>
<protein>
    <submittedName>
        <fullName evidence="2">Uncharacterized protein</fullName>
    </submittedName>
</protein>
<dbReference type="AlphaFoldDB" id="A0A820S0F0"/>
<comment type="caution">
    <text evidence="2">The sequence shown here is derived from an EMBL/GenBank/DDBJ whole genome shotgun (WGS) entry which is preliminary data.</text>
</comment>
<organism evidence="2 3">
    <name type="scientific">Adineta steineri</name>
    <dbReference type="NCBI Taxonomy" id="433720"/>
    <lineage>
        <taxon>Eukaryota</taxon>
        <taxon>Metazoa</taxon>
        <taxon>Spiralia</taxon>
        <taxon>Gnathifera</taxon>
        <taxon>Rotifera</taxon>
        <taxon>Eurotatoria</taxon>
        <taxon>Bdelloidea</taxon>
        <taxon>Adinetida</taxon>
        <taxon>Adinetidae</taxon>
        <taxon>Adineta</taxon>
    </lineage>
</organism>
<feature type="non-terminal residue" evidence="2">
    <location>
        <position position="1"/>
    </location>
</feature>
<evidence type="ECO:0000313" key="3">
    <source>
        <dbReference type="Proteomes" id="UP000663868"/>
    </source>
</evidence>
<dbReference type="EMBL" id="CAJOBB010031428">
    <property type="protein sequence ID" value="CAF4450600.1"/>
    <property type="molecule type" value="Genomic_DNA"/>
</dbReference>